<protein>
    <recommendedName>
        <fullName evidence="8">DM10 domain-containing protein</fullName>
    </recommendedName>
</protein>
<organism evidence="9 10">
    <name type="scientific">Powellomyces hirtus</name>
    <dbReference type="NCBI Taxonomy" id="109895"/>
    <lineage>
        <taxon>Eukaryota</taxon>
        <taxon>Fungi</taxon>
        <taxon>Fungi incertae sedis</taxon>
        <taxon>Chytridiomycota</taxon>
        <taxon>Chytridiomycota incertae sedis</taxon>
        <taxon>Chytridiomycetes</taxon>
        <taxon>Spizellomycetales</taxon>
        <taxon>Powellomycetaceae</taxon>
        <taxon>Powellomyces</taxon>
    </lineage>
</organism>
<comment type="subcellular location">
    <subcellularLocation>
        <location evidence="1">Cell projection</location>
        <location evidence="1">Cilium</location>
    </subcellularLocation>
    <subcellularLocation>
        <location evidence="2">Cytoplasm</location>
        <location evidence="2">Cytoskeleton</location>
    </subcellularLocation>
</comment>
<dbReference type="GO" id="GO:0072686">
    <property type="term" value="C:mitotic spindle"/>
    <property type="evidence" value="ECO:0007669"/>
    <property type="project" value="TreeGrafter"/>
</dbReference>
<dbReference type="PANTHER" id="PTHR12086:SF9">
    <property type="entry name" value="EF-HAND DOMAIN-CONTAINING PROTEIN 1"/>
    <property type="match status" value="1"/>
</dbReference>
<dbReference type="Gene3D" id="2.30.29.170">
    <property type="match status" value="3"/>
</dbReference>
<keyword evidence="5" id="KW-0206">Cytoskeleton</keyword>
<dbReference type="GO" id="GO:0000281">
    <property type="term" value="P:mitotic cytokinesis"/>
    <property type="evidence" value="ECO:0007669"/>
    <property type="project" value="TreeGrafter"/>
</dbReference>
<dbReference type="InterPro" id="IPR006602">
    <property type="entry name" value="DM10_dom"/>
</dbReference>
<feature type="domain" description="DM10" evidence="8">
    <location>
        <begin position="97"/>
        <end position="200"/>
    </location>
</feature>
<dbReference type="SMART" id="SM00676">
    <property type="entry name" value="DM10"/>
    <property type="match status" value="3"/>
</dbReference>
<keyword evidence="6" id="KW-0966">Cell projection</keyword>
<keyword evidence="10" id="KW-1185">Reference proteome</keyword>
<evidence type="ECO:0000256" key="3">
    <source>
        <dbReference type="ARBA" id="ARBA00022490"/>
    </source>
</evidence>
<evidence type="ECO:0000256" key="6">
    <source>
        <dbReference type="ARBA" id="ARBA00023273"/>
    </source>
</evidence>
<dbReference type="FunFam" id="2.30.29.170:FF:000004">
    <property type="entry name" value="EF-hand domain containing 2"/>
    <property type="match status" value="1"/>
</dbReference>
<dbReference type="GO" id="GO:0060285">
    <property type="term" value="P:cilium-dependent cell motility"/>
    <property type="evidence" value="ECO:0007669"/>
    <property type="project" value="TreeGrafter"/>
</dbReference>
<evidence type="ECO:0000256" key="1">
    <source>
        <dbReference type="ARBA" id="ARBA00004138"/>
    </source>
</evidence>
<gene>
    <name evidence="9" type="ORF">PhCBS80983_g01062</name>
</gene>
<dbReference type="Proteomes" id="UP000318582">
    <property type="component" value="Unassembled WGS sequence"/>
</dbReference>
<evidence type="ECO:0000256" key="4">
    <source>
        <dbReference type="ARBA" id="ARBA00022737"/>
    </source>
</evidence>
<dbReference type="PANTHER" id="PTHR12086">
    <property type="entry name" value="EF-HAND DOMAIN C-TERMINAL CONTAINING PROTEIN"/>
    <property type="match status" value="1"/>
</dbReference>
<dbReference type="GO" id="GO:0007052">
    <property type="term" value="P:mitotic spindle organization"/>
    <property type="evidence" value="ECO:0007669"/>
    <property type="project" value="TreeGrafter"/>
</dbReference>
<feature type="region of interest" description="Disordered" evidence="7">
    <location>
        <begin position="203"/>
        <end position="222"/>
    </location>
</feature>
<comment type="caution">
    <text evidence="9">The sequence shown here is derived from an EMBL/GenBank/DDBJ whole genome shotgun (WGS) entry which is preliminary data.</text>
</comment>
<dbReference type="GO" id="GO:0005930">
    <property type="term" value="C:axoneme"/>
    <property type="evidence" value="ECO:0007669"/>
    <property type="project" value="TreeGrafter"/>
</dbReference>
<dbReference type="PROSITE" id="PS51336">
    <property type="entry name" value="DM10"/>
    <property type="match status" value="3"/>
</dbReference>
<dbReference type="GO" id="GO:0043014">
    <property type="term" value="F:alpha-tubulin binding"/>
    <property type="evidence" value="ECO:0007669"/>
    <property type="project" value="TreeGrafter"/>
</dbReference>
<evidence type="ECO:0000259" key="8">
    <source>
        <dbReference type="PROSITE" id="PS51336"/>
    </source>
</evidence>
<dbReference type="AlphaFoldDB" id="A0A507EBJ7"/>
<keyword evidence="4" id="KW-0677">Repeat</keyword>
<dbReference type="Pfam" id="PF06565">
    <property type="entry name" value="DM10_dom"/>
    <property type="match status" value="3"/>
</dbReference>
<accession>A0A507EBJ7</accession>
<reference evidence="9 10" key="1">
    <citation type="journal article" date="2019" name="Sci. Rep.">
        <title>Comparative genomics of chytrid fungi reveal insights into the obligate biotrophic and pathogenic lifestyle of Synchytrium endobioticum.</title>
        <authorList>
            <person name="van de Vossenberg B.T.L.H."/>
            <person name="Warris S."/>
            <person name="Nguyen H.D.T."/>
            <person name="van Gent-Pelzer M.P.E."/>
            <person name="Joly D.L."/>
            <person name="van de Geest H.C."/>
            <person name="Bonants P.J.M."/>
            <person name="Smith D.S."/>
            <person name="Levesque C.A."/>
            <person name="van der Lee T.A.J."/>
        </authorList>
    </citation>
    <scope>NUCLEOTIDE SEQUENCE [LARGE SCALE GENOMIC DNA]</scope>
    <source>
        <strain evidence="9 10">CBS 809.83</strain>
    </source>
</reference>
<evidence type="ECO:0000256" key="2">
    <source>
        <dbReference type="ARBA" id="ARBA00004245"/>
    </source>
</evidence>
<evidence type="ECO:0000313" key="10">
    <source>
        <dbReference type="Proteomes" id="UP000318582"/>
    </source>
</evidence>
<dbReference type="FunFam" id="2.30.29.170:FF:000001">
    <property type="entry name" value="EF-hand domain containing 1"/>
    <property type="match status" value="1"/>
</dbReference>
<dbReference type="STRING" id="109895.A0A507EBJ7"/>
<feature type="domain" description="DM10" evidence="8">
    <location>
        <begin position="243"/>
        <end position="352"/>
    </location>
</feature>
<evidence type="ECO:0000256" key="5">
    <source>
        <dbReference type="ARBA" id="ARBA00023212"/>
    </source>
</evidence>
<name>A0A507EBJ7_9FUNG</name>
<proteinExistence type="predicted"/>
<feature type="domain" description="DM10" evidence="8">
    <location>
        <begin position="416"/>
        <end position="523"/>
    </location>
</feature>
<dbReference type="EMBL" id="QEAQ01000007">
    <property type="protein sequence ID" value="TPX61449.1"/>
    <property type="molecule type" value="Genomic_DNA"/>
</dbReference>
<dbReference type="FunFam" id="2.30.29.170:FF:000002">
    <property type="entry name" value="EF-hand domain (C-terminal) containing 1"/>
    <property type="match status" value="1"/>
</dbReference>
<evidence type="ECO:0000313" key="9">
    <source>
        <dbReference type="EMBL" id="TPX61449.1"/>
    </source>
</evidence>
<evidence type="ECO:0000256" key="7">
    <source>
        <dbReference type="SAM" id="MobiDB-lite"/>
    </source>
</evidence>
<sequence length="615" mass="70880">MHDYRSPTQVSHIPFLPGNTIRDASKTDFRVRHTLDYKNGYALRHVDLPADLRSPEMLLHTPGGVGADPWITYHDRNPQPTDNVGSVPFVPAHVLFDKVVLRFDAYFKQTVHESIEKYHLRRVRILYYVEDDSIAVVEPPVENSGIAQGVLIKRQRLPKNSTEYFTVRDFNLATNVTFYGKTFRVVDCDAFTKRYMHDTEHISLNAPEPMPNDPHEQHRSRPTRAYVAGAKGPDKLKRFLENDRKVLRFFCVWDDRLSMFGELREFILHYYLVDDSVEVREVQKPNNGRDPFPILLRRQQLPKAFHELSDVNDASKYTWKDFKVGGVINILGRPFLIRDCDDYTRTFYSEHLHMSPAELQPLQLRNTEQEDPNAAMIHDEVPPYNGFGSVEDSLGSVKYLVLKPPKKDFIKMLENEHKVLRFVAKMRSKHKEDIERRFVISYRLSDDMMTIYEPPQRNAGIIGGKFMERTRVLLPGSALTDPNGPQYYNAQNLFVGATVTVFAHHFVLLDADEYVFNYMEADPAQFAQSNAQVVVDKARKLVQQRGGEATKSRIENVCDKAADPLVPGICDRLKLLEAGREVWSGAMTDHEVITLARQFEETPRKVNYRALLEAL</sequence>
<keyword evidence="3" id="KW-0963">Cytoplasm</keyword>
<dbReference type="InterPro" id="IPR040193">
    <property type="entry name" value="EFHC1/EFHC2/EFHB"/>
</dbReference>